<keyword evidence="10" id="KW-1185">Reference proteome</keyword>
<dbReference type="InterPro" id="IPR033878">
    <property type="entry name" value="NfsB-like"/>
</dbReference>
<reference evidence="9 10" key="1">
    <citation type="journal article" date="2013" name="Int. J. Syst. Evol. Microbiol.">
        <title>Celerinatantimonas yamalensis sp. nov., a cold-adapted diazotrophic bacterium from a cold permafrost brine.</title>
        <authorList>
            <person name="Shcherbakova V."/>
            <person name="Chuvilskaya N."/>
            <person name="Rivkina E."/>
            <person name="Demidov N."/>
            <person name="Uchaeva V."/>
            <person name="Suetin S."/>
            <person name="Suzina N."/>
            <person name="Gilichinsky D."/>
        </authorList>
    </citation>
    <scope>NUCLEOTIDE SEQUENCE [LARGE SCALE GENOMIC DNA]</scope>
    <source>
        <strain evidence="9 10">C7</strain>
    </source>
</reference>
<dbReference type="GO" id="GO:0004155">
    <property type="term" value="F:6,7-dihydropteridine reductase activity"/>
    <property type="evidence" value="ECO:0007669"/>
    <property type="project" value="UniProtKB-EC"/>
</dbReference>
<dbReference type="InterPro" id="IPR000415">
    <property type="entry name" value="Nitroreductase-like"/>
</dbReference>
<accession>A0ABW9G887</accession>
<comment type="cofactor">
    <cofactor evidence="1">
        <name>FMN</name>
        <dbReference type="ChEBI" id="CHEBI:58210"/>
    </cofactor>
</comment>
<evidence type="ECO:0000256" key="4">
    <source>
        <dbReference type="ARBA" id="ARBA00022643"/>
    </source>
</evidence>
<keyword evidence="5" id="KW-0521">NADP</keyword>
<dbReference type="PANTHER" id="PTHR23026">
    <property type="entry name" value="NADPH NITROREDUCTASE"/>
    <property type="match status" value="1"/>
</dbReference>
<dbReference type="InterPro" id="IPR029479">
    <property type="entry name" value="Nitroreductase"/>
</dbReference>
<keyword evidence="4" id="KW-0288">FMN</keyword>
<sequence length="217" mass="24056">MNPVSFANARYTTKVFDPARKISPEQFSQLVESLRLTPSSVNSQPWSFVVASDEAGKRRIASGASGAASYNAPKIMDASHVIVLCTRTQLDASYLNAILEKEQEDGRYADEQARLQGGKIRAGYIHQHLFQSKDLQQWMEKQTYIALGCLLSHAAMLGIDATPMEGINFAALDKELGLNEQHLTSTVVVALGYRSDSDFNAKLPKSRLSREQLFNFI</sequence>
<evidence type="ECO:0000256" key="6">
    <source>
        <dbReference type="ARBA" id="ARBA00023002"/>
    </source>
</evidence>
<comment type="similarity">
    <text evidence="2">Belongs to the nitroreductase family.</text>
</comment>
<evidence type="ECO:0000313" key="9">
    <source>
        <dbReference type="EMBL" id="MFM2485896.1"/>
    </source>
</evidence>
<evidence type="ECO:0000256" key="3">
    <source>
        <dbReference type="ARBA" id="ARBA00022630"/>
    </source>
</evidence>
<keyword evidence="6 9" id="KW-0560">Oxidoreductase</keyword>
<protein>
    <submittedName>
        <fullName evidence="9">Oxygen-insensitive NAD(P)H nitroreductase</fullName>
        <ecNumber evidence="9">1.5.1.34</ecNumber>
    </submittedName>
</protein>
<dbReference type="InterPro" id="IPR050627">
    <property type="entry name" value="Nitroreductase/BluB"/>
</dbReference>
<evidence type="ECO:0000256" key="2">
    <source>
        <dbReference type="ARBA" id="ARBA00007118"/>
    </source>
</evidence>
<keyword evidence="7" id="KW-0520">NAD</keyword>
<gene>
    <name evidence="9" type="primary">nfsB</name>
    <name evidence="9" type="ORF">ABUE30_12660</name>
</gene>
<proteinExistence type="inferred from homology"/>
<dbReference type="Pfam" id="PF00881">
    <property type="entry name" value="Nitroreductase"/>
    <property type="match status" value="1"/>
</dbReference>
<dbReference type="Proteomes" id="UP001629953">
    <property type="component" value="Unassembled WGS sequence"/>
</dbReference>
<name>A0ABW9G887_9GAMM</name>
<dbReference type="EC" id="1.5.1.34" evidence="9"/>
<evidence type="ECO:0000256" key="5">
    <source>
        <dbReference type="ARBA" id="ARBA00022857"/>
    </source>
</evidence>
<dbReference type="SUPFAM" id="SSF55469">
    <property type="entry name" value="FMN-dependent nitroreductase-like"/>
    <property type="match status" value="1"/>
</dbReference>
<dbReference type="NCBIfam" id="NF008275">
    <property type="entry name" value="PRK11053.1"/>
    <property type="match status" value="1"/>
</dbReference>
<dbReference type="Gene3D" id="3.40.109.10">
    <property type="entry name" value="NADH Oxidase"/>
    <property type="match status" value="1"/>
</dbReference>
<evidence type="ECO:0000256" key="1">
    <source>
        <dbReference type="ARBA" id="ARBA00001917"/>
    </source>
</evidence>
<dbReference type="PANTHER" id="PTHR23026:SF125">
    <property type="entry name" value="OXYGEN-INSENSITIVE NAD(P)H NITROREDUCTASE"/>
    <property type="match status" value="1"/>
</dbReference>
<dbReference type="CDD" id="cd02149">
    <property type="entry name" value="NfsB-like"/>
    <property type="match status" value="1"/>
</dbReference>
<evidence type="ECO:0000259" key="8">
    <source>
        <dbReference type="Pfam" id="PF00881"/>
    </source>
</evidence>
<keyword evidence="3" id="KW-0285">Flavoprotein</keyword>
<feature type="domain" description="Nitroreductase" evidence="8">
    <location>
        <begin position="9"/>
        <end position="193"/>
    </location>
</feature>
<evidence type="ECO:0000313" key="10">
    <source>
        <dbReference type="Proteomes" id="UP001629953"/>
    </source>
</evidence>
<comment type="caution">
    <text evidence="9">The sequence shown here is derived from an EMBL/GenBank/DDBJ whole genome shotgun (WGS) entry which is preliminary data.</text>
</comment>
<dbReference type="EMBL" id="JBEQCT010000006">
    <property type="protein sequence ID" value="MFM2485896.1"/>
    <property type="molecule type" value="Genomic_DNA"/>
</dbReference>
<dbReference type="RefSeq" id="WP_408624158.1">
    <property type="nucleotide sequence ID" value="NZ_JBEQCT010000006.1"/>
</dbReference>
<evidence type="ECO:0000256" key="7">
    <source>
        <dbReference type="ARBA" id="ARBA00023027"/>
    </source>
</evidence>
<organism evidence="9 10">
    <name type="scientific">Celerinatantimonas yamalensis</name>
    <dbReference type="NCBI Taxonomy" id="559956"/>
    <lineage>
        <taxon>Bacteria</taxon>
        <taxon>Pseudomonadati</taxon>
        <taxon>Pseudomonadota</taxon>
        <taxon>Gammaproteobacteria</taxon>
        <taxon>Celerinatantimonadaceae</taxon>
        <taxon>Celerinatantimonas</taxon>
    </lineage>
</organism>